<evidence type="ECO:0000256" key="4">
    <source>
        <dbReference type="ARBA" id="ARBA00022737"/>
    </source>
</evidence>
<keyword evidence="6" id="KW-0449">Lipoprotein</keyword>
<dbReference type="PANTHER" id="PTHR23055">
    <property type="entry name" value="CALCIUM BINDING PROTEINS"/>
    <property type="match status" value="1"/>
</dbReference>
<keyword evidence="2" id="KW-0519">Myristate</keyword>
<dbReference type="EMBL" id="QEAP01000035">
    <property type="protein sequence ID" value="TPX76842.1"/>
    <property type="molecule type" value="Genomic_DNA"/>
</dbReference>
<evidence type="ECO:0000256" key="2">
    <source>
        <dbReference type="ARBA" id="ARBA00022707"/>
    </source>
</evidence>
<accession>A0A507FKT0</accession>
<evidence type="ECO:0000259" key="7">
    <source>
        <dbReference type="PROSITE" id="PS50222"/>
    </source>
</evidence>
<dbReference type="InterPro" id="IPR011992">
    <property type="entry name" value="EF-hand-dom_pair"/>
</dbReference>
<evidence type="ECO:0000256" key="3">
    <source>
        <dbReference type="ARBA" id="ARBA00022723"/>
    </source>
</evidence>
<proteinExistence type="inferred from homology"/>
<dbReference type="AlphaFoldDB" id="A0A507FKT0"/>
<keyword evidence="9" id="KW-1185">Reference proteome</keyword>
<evidence type="ECO:0000313" key="9">
    <source>
        <dbReference type="Proteomes" id="UP000320333"/>
    </source>
</evidence>
<dbReference type="InterPro" id="IPR028846">
    <property type="entry name" value="Recoverin"/>
</dbReference>
<reference evidence="8 9" key="1">
    <citation type="journal article" date="2019" name="Sci. Rep.">
        <title>Comparative genomics of chytrid fungi reveal insights into the obligate biotrophic and pathogenic lifestyle of Synchytrium endobioticum.</title>
        <authorList>
            <person name="van de Vossenberg B.T.L.H."/>
            <person name="Warris S."/>
            <person name="Nguyen H.D.T."/>
            <person name="van Gent-Pelzer M.P.E."/>
            <person name="Joly D.L."/>
            <person name="van de Geest H.C."/>
            <person name="Bonants P.J.M."/>
            <person name="Smith D.S."/>
            <person name="Levesque C.A."/>
            <person name="van der Lee T.A.J."/>
        </authorList>
    </citation>
    <scope>NUCLEOTIDE SEQUENCE [LARGE SCALE GENOMIC DNA]</scope>
    <source>
        <strain evidence="8 9">CBS 675.73</strain>
    </source>
</reference>
<dbReference type="OrthoDB" id="191686at2759"/>
<dbReference type="SMART" id="SM00054">
    <property type="entry name" value="EFh"/>
    <property type="match status" value="2"/>
</dbReference>
<dbReference type="PANTHER" id="PTHR23055:SF178">
    <property type="entry name" value="NEUROCALCIN HOMOLOG"/>
    <property type="match status" value="1"/>
</dbReference>
<comment type="caution">
    <text evidence="8">The sequence shown here is derived from an EMBL/GenBank/DDBJ whole genome shotgun (WGS) entry which is preliminary data.</text>
</comment>
<dbReference type="PRINTS" id="PR00450">
    <property type="entry name" value="RECOVERIN"/>
</dbReference>
<dbReference type="PROSITE" id="PS50222">
    <property type="entry name" value="EF_HAND_2"/>
    <property type="match status" value="2"/>
</dbReference>
<keyword evidence="3" id="KW-0479">Metal-binding</keyword>
<comment type="similarity">
    <text evidence="1">Belongs to the recoverin family.</text>
</comment>
<dbReference type="InterPro" id="IPR002048">
    <property type="entry name" value="EF_hand_dom"/>
</dbReference>
<dbReference type="Pfam" id="PF13499">
    <property type="entry name" value="EF-hand_7"/>
    <property type="match status" value="1"/>
</dbReference>
<gene>
    <name evidence="8" type="ORF">CcCBS67573_g01912</name>
</gene>
<dbReference type="GO" id="GO:0005509">
    <property type="term" value="F:calcium ion binding"/>
    <property type="evidence" value="ECO:0007669"/>
    <property type="project" value="InterPro"/>
</dbReference>
<feature type="domain" description="EF-hand" evidence="7">
    <location>
        <begin position="103"/>
        <end position="138"/>
    </location>
</feature>
<evidence type="ECO:0000313" key="8">
    <source>
        <dbReference type="EMBL" id="TPX76842.1"/>
    </source>
</evidence>
<protein>
    <recommendedName>
        <fullName evidence="7">EF-hand domain-containing protein</fullName>
    </recommendedName>
</protein>
<dbReference type="SUPFAM" id="SSF47473">
    <property type="entry name" value="EF-hand"/>
    <property type="match status" value="1"/>
</dbReference>
<dbReference type="PROSITE" id="PS00018">
    <property type="entry name" value="EF_HAND_1"/>
    <property type="match status" value="2"/>
</dbReference>
<dbReference type="STRING" id="246404.A0A507FKT0"/>
<keyword evidence="4" id="KW-0677">Repeat</keyword>
<sequence>MGQTVSSPPVAARESESILRDETHFTLNEIKKLKTEFQKQAGPGYTISKEQFKMTLQKHVQCWSVGAQYLFLERLFDAFDLDRNKTIDFREFIQGLSVFMKGSAEEKMELSFRLYDIDHSGSIEPKELINIMGKMYSAFYNEDQSKKIKEVVEQIFSDLDINGDGSLVIISVGPPVLRRISLRVLTSSQRKQSLHEYKLMALKEPLIIDFLEQFLIVAPH</sequence>
<feature type="domain" description="EF-hand" evidence="7">
    <location>
        <begin position="67"/>
        <end position="102"/>
    </location>
</feature>
<dbReference type="Gene3D" id="1.10.238.10">
    <property type="entry name" value="EF-hand"/>
    <property type="match status" value="1"/>
</dbReference>
<evidence type="ECO:0000256" key="5">
    <source>
        <dbReference type="ARBA" id="ARBA00022837"/>
    </source>
</evidence>
<dbReference type="InterPro" id="IPR018247">
    <property type="entry name" value="EF_Hand_1_Ca_BS"/>
</dbReference>
<dbReference type="CDD" id="cd00051">
    <property type="entry name" value="EFh"/>
    <property type="match status" value="2"/>
</dbReference>
<evidence type="ECO:0000256" key="6">
    <source>
        <dbReference type="ARBA" id="ARBA00023288"/>
    </source>
</evidence>
<name>A0A507FKT0_9FUNG</name>
<organism evidence="8 9">
    <name type="scientific">Chytriomyces confervae</name>
    <dbReference type="NCBI Taxonomy" id="246404"/>
    <lineage>
        <taxon>Eukaryota</taxon>
        <taxon>Fungi</taxon>
        <taxon>Fungi incertae sedis</taxon>
        <taxon>Chytridiomycota</taxon>
        <taxon>Chytridiomycota incertae sedis</taxon>
        <taxon>Chytridiomycetes</taxon>
        <taxon>Chytridiales</taxon>
        <taxon>Chytriomycetaceae</taxon>
        <taxon>Chytriomyces</taxon>
    </lineage>
</organism>
<keyword evidence="5" id="KW-0106">Calcium</keyword>
<evidence type="ECO:0000256" key="1">
    <source>
        <dbReference type="ARBA" id="ARBA00006049"/>
    </source>
</evidence>
<dbReference type="Proteomes" id="UP000320333">
    <property type="component" value="Unassembled WGS sequence"/>
</dbReference>